<dbReference type="EMBL" id="JAYKXN010000006">
    <property type="protein sequence ID" value="KAK7279122.1"/>
    <property type="molecule type" value="Genomic_DNA"/>
</dbReference>
<protein>
    <recommendedName>
        <fullName evidence="4">Secreted protein</fullName>
    </recommendedName>
</protein>
<feature type="chain" id="PRO_5042886453" description="Secreted protein" evidence="1">
    <location>
        <begin position="21"/>
        <end position="90"/>
    </location>
</feature>
<accession>A0AAN9FMD2</accession>
<name>A0AAN9FMD2_CLITE</name>
<sequence>MSICLSVLPHCLCVCWSTLAARLAPAETNNAIVGAGAEARFFLLFFPLFFSSLVLTSSSHLINLSHQFICIFFQMSNHVSLHTVQSFSVL</sequence>
<evidence type="ECO:0000313" key="3">
    <source>
        <dbReference type="Proteomes" id="UP001359559"/>
    </source>
</evidence>
<evidence type="ECO:0000256" key="1">
    <source>
        <dbReference type="SAM" id="SignalP"/>
    </source>
</evidence>
<gene>
    <name evidence="2" type="ORF">RJT34_24167</name>
</gene>
<evidence type="ECO:0008006" key="4">
    <source>
        <dbReference type="Google" id="ProtNLM"/>
    </source>
</evidence>
<comment type="caution">
    <text evidence="2">The sequence shown here is derived from an EMBL/GenBank/DDBJ whole genome shotgun (WGS) entry which is preliminary data.</text>
</comment>
<feature type="signal peptide" evidence="1">
    <location>
        <begin position="1"/>
        <end position="20"/>
    </location>
</feature>
<reference evidence="2 3" key="1">
    <citation type="submission" date="2024-01" db="EMBL/GenBank/DDBJ databases">
        <title>The genomes of 5 underutilized Papilionoideae crops provide insights into root nodulation and disease resistance.</title>
        <authorList>
            <person name="Yuan L."/>
        </authorList>
    </citation>
    <scope>NUCLEOTIDE SEQUENCE [LARGE SCALE GENOMIC DNA]</scope>
    <source>
        <strain evidence="2">LY-2023</strain>
        <tissue evidence="2">Leaf</tissue>
    </source>
</reference>
<evidence type="ECO:0000313" key="2">
    <source>
        <dbReference type="EMBL" id="KAK7279122.1"/>
    </source>
</evidence>
<proteinExistence type="predicted"/>
<keyword evidence="1" id="KW-0732">Signal</keyword>
<dbReference type="AlphaFoldDB" id="A0AAN9FMD2"/>
<organism evidence="2 3">
    <name type="scientific">Clitoria ternatea</name>
    <name type="common">Butterfly pea</name>
    <dbReference type="NCBI Taxonomy" id="43366"/>
    <lineage>
        <taxon>Eukaryota</taxon>
        <taxon>Viridiplantae</taxon>
        <taxon>Streptophyta</taxon>
        <taxon>Embryophyta</taxon>
        <taxon>Tracheophyta</taxon>
        <taxon>Spermatophyta</taxon>
        <taxon>Magnoliopsida</taxon>
        <taxon>eudicotyledons</taxon>
        <taxon>Gunneridae</taxon>
        <taxon>Pentapetalae</taxon>
        <taxon>rosids</taxon>
        <taxon>fabids</taxon>
        <taxon>Fabales</taxon>
        <taxon>Fabaceae</taxon>
        <taxon>Papilionoideae</taxon>
        <taxon>50 kb inversion clade</taxon>
        <taxon>NPAAA clade</taxon>
        <taxon>indigoferoid/millettioid clade</taxon>
        <taxon>Phaseoleae</taxon>
        <taxon>Clitoria</taxon>
    </lineage>
</organism>
<dbReference type="Proteomes" id="UP001359559">
    <property type="component" value="Unassembled WGS sequence"/>
</dbReference>
<keyword evidence="3" id="KW-1185">Reference proteome</keyword>